<comment type="caution">
    <text evidence="1">The sequence shown here is derived from an EMBL/GenBank/DDBJ whole genome shotgun (WGS) entry which is preliminary data.</text>
</comment>
<evidence type="ECO:0000313" key="1">
    <source>
        <dbReference type="EMBL" id="EFW59127.1"/>
    </source>
</evidence>
<sequence length="37" mass="4086">MGQTGHQLRPPDISKSRNALILLLSCSERALTSPHEQ</sequence>
<gene>
    <name evidence="1" type="ORF">SGF_03480</name>
</gene>
<dbReference type="Proteomes" id="UP000003302">
    <property type="component" value="Unassembled WGS sequence"/>
</dbReference>
<proteinExistence type="predicted"/>
<accession>A0A6N3QGM0</accession>
<organism evidence="1 2">
    <name type="scientific">Shigella flexneri CDC 796-83</name>
    <dbReference type="NCBI Taxonomy" id="945360"/>
    <lineage>
        <taxon>Bacteria</taxon>
        <taxon>Pseudomonadati</taxon>
        <taxon>Pseudomonadota</taxon>
        <taxon>Gammaproteobacteria</taxon>
        <taxon>Enterobacterales</taxon>
        <taxon>Enterobacteriaceae</taxon>
        <taxon>Shigella</taxon>
    </lineage>
</organism>
<name>A0A6N3QGM0_SHIFL</name>
<dbReference type="EMBL" id="AERO01000140">
    <property type="protein sequence ID" value="EFW59127.1"/>
    <property type="molecule type" value="Genomic_DNA"/>
</dbReference>
<dbReference type="AlphaFoldDB" id="A0A6N3QGM0"/>
<protein>
    <submittedName>
        <fullName evidence="1">Uncharacterized protein</fullName>
    </submittedName>
</protein>
<reference evidence="1 2" key="1">
    <citation type="submission" date="2011-01" db="EMBL/GenBank/DDBJ databases">
        <title>Shigella flexneri CDC 796-83 whole genome shotgun sequencing project.</title>
        <authorList>
            <person name="Mane S.P."/>
            <person name="Sobral B.W."/>
            <person name="Cebula T."/>
            <person name="Chertkov O."/>
            <person name="Munk A.C."/>
            <person name="Tapia R."/>
            <person name="Green L."/>
            <person name="Rogers Y."/>
            <person name="Detter J.C."/>
            <person name="Bruce D."/>
            <person name="Brettin T.S."/>
        </authorList>
    </citation>
    <scope>NUCLEOTIDE SEQUENCE [LARGE SCALE GENOMIC DNA]</scope>
    <source>
        <strain evidence="1 2">CDC 796-83</strain>
    </source>
</reference>
<evidence type="ECO:0000313" key="2">
    <source>
        <dbReference type="Proteomes" id="UP000003302"/>
    </source>
</evidence>